<evidence type="ECO:0000313" key="1">
    <source>
        <dbReference type="EMBL" id="OPJ72294.1"/>
    </source>
</evidence>
<name>A0A1V4JJM5_PATFA</name>
<comment type="caution">
    <text evidence="1">The sequence shown here is derived from an EMBL/GenBank/DDBJ whole genome shotgun (WGS) entry which is preliminary data.</text>
</comment>
<reference evidence="1 2" key="1">
    <citation type="submission" date="2016-02" db="EMBL/GenBank/DDBJ databases">
        <title>Band-tailed pigeon sequencing and assembly.</title>
        <authorList>
            <person name="Soares A.E."/>
            <person name="Novak B.J."/>
            <person name="Rice E.S."/>
            <person name="O'Connell B."/>
            <person name="Chang D."/>
            <person name="Weber S."/>
            <person name="Shapiro B."/>
        </authorList>
    </citation>
    <scope>NUCLEOTIDE SEQUENCE [LARGE SCALE GENOMIC DNA]</scope>
    <source>
        <strain evidence="1">BTP2013</strain>
        <tissue evidence="1">Blood</tissue>
    </source>
</reference>
<dbReference type="Proteomes" id="UP000190648">
    <property type="component" value="Unassembled WGS sequence"/>
</dbReference>
<dbReference type="EMBL" id="LSYS01007194">
    <property type="protein sequence ID" value="OPJ72294.1"/>
    <property type="molecule type" value="Genomic_DNA"/>
</dbReference>
<dbReference type="AlphaFoldDB" id="A0A1V4JJM5"/>
<accession>A0A1V4JJM5</accession>
<protein>
    <submittedName>
        <fullName evidence="1">Uncharacterized protein</fullName>
    </submittedName>
</protein>
<organism evidence="1 2">
    <name type="scientific">Patagioenas fasciata monilis</name>
    <dbReference type="NCBI Taxonomy" id="372326"/>
    <lineage>
        <taxon>Eukaryota</taxon>
        <taxon>Metazoa</taxon>
        <taxon>Chordata</taxon>
        <taxon>Craniata</taxon>
        <taxon>Vertebrata</taxon>
        <taxon>Euteleostomi</taxon>
        <taxon>Archelosauria</taxon>
        <taxon>Archosauria</taxon>
        <taxon>Dinosauria</taxon>
        <taxon>Saurischia</taxon>
        <taxon>Theropoda</taxon>
        <taxon>Coelurosauria</taxon>
        <taxon>Aves</taxon>
        <taxon>Neognathae</taxon>
        <taxon>Neoaves</taxon>
        <taxon>Columbimorphae</taxon>
        <taxon>Columbiformes</taxon>
        <taxon>Columbidae</taxon>
        <taxon>Patagioenas</taxon>
    </lineage>
</organism>
<evidence type="ECO:0000313" key="2">
    <source>
        <dbReference type="Proteomes" id="UP000190648"/>
    </source>
</evidence>
<sequence length="76" mass="8792">MWPPLPEPGNLHGVDEAEVSRNDSRVLKRWAFMCAQLCETPWCKETLQVVRSMASVQRSRTLCHKTFFFHGFVGLQ</sequence>
<keyword evidence="2" id="KW-1185">Reference proteome</keyword>
<proteinExistence type="predicted"/>
<gene>
    <name evidence="1" type="ORF">AV530_018748</name>
</gene>